<evidence type="ECO:0000256" key="1">
    <source>
        <dbReference type="SAM" id="Coils"/>
    </source>
</evidence>
<gene>
    <name evidence="2" type="ORF">UFOVP836_16</name>
</gene>
<dbReference type="EMBL" id="LR796794">
    <property type="protein sequence ID" value="CAB4166152.1"/>
    <property type="molecule type" value="Genomic_DNA"/>
</dbReference>
<dbReference type="Gene3D" id="1.20.5.1160">
    <property type="entry name" value="Vasodilator-stimulated phosphoprotein"/>
    <property type="match status" value="1"/>
</dbReference>
<name>A0A6J5P525_9CAUD</name>
<accession>A0A6J5P525</accession>
<organism evidence="2">
    <name type="scientific">uncultured Caudovirales phage</name>
    <dbReference type="NCBI Taxonomy" id="2100421"/>
    <lineage>
        <taxon>Viruses</taxon>
        <taxon>Duplodnaviria</taxon>
        <taxon>Heunggongvirae</taxon>
        <taxon>Uroviricota</taxon>
        <taxon>Caudoviricetes</taxon>
        <taxon>Peduoviridae</taxon>
        <taxon>Maltschvirus</taxon>
        <taxon>Maltschvirus maltsch</taxon>
    </lineage>
</organism>
<evidence type="ECO:0000313" key="2">
    <source>
        <dbReference type="EMBL" id="CAB4166152.1"/>
    </source>
</evidence>
<proteinExistence type="predicted"/>
<protein>
    <submittedName>
        <fullName evidence="2">Uncharacterized protein</fullName>
    </submittedName>
</protein>
<reference evidence="2" key="1">
    <citation type="submission" date="2020-04" db="EMBL/GenBank/DDBJ databases">
        <authorList>
            <person name="Chiriac C."/>
            <person name="Salcher M."/>
            <person name="Ghai R."/>
            <person name="Kavagutti S V."/>
        </authorList>
    </citation>
    <scope>NUCLEOTIDE SEQUENCE</scope>
</reference>
<feature type="coiled-coil region" evidence="1">
    <location>
        <begin position="17"/>
        <end position="44"/>
    </location>
</feature>
<keyword evidence="1" id="KW-0175">Coiled coil</keyword>
<sequence>MARVTRAEREMEQLLQLAGLRDDLRKITAERDQLRAEVERVRGEIGDWKDHLAIEVERSAAAESAVAGLRQALEGLHWWFDEDHELEREAVRVQREAAGVRWTSDQWIAAVLDAMEKEGKS</sequence>